<dbReference type="EMBL" id="LSFI01000033">
    <property type="protein sequence ID" value="OAG27330.1"/>
    <property type="molecule type" value="Genomic_DNA"/>
</dbReference>
<evidence type="ECO:0000259" key="3">
    <source>
        <dbReference type="Pfam" id="PF13458"/>
    </source>
</evidence>
<dbReference type="PANTHER" id="PTHR30483">
    <property type="entry name" value="LEUCINE-SPECIFIC-BINDING PROTEIN"/>
    <property type="match status" value="1"/>
</dbReference>
<reference evidence="4 5" key="1">
    <citation type="submission" date="2016-02" db="EMBL/GenBank/DDBJ databases">
        <title>Draft genome sequence of Thermodesulfatator sp. S606.</title>
        <authorList>
            <person name="Lai Q."/>
            <person name="Cao J."/>
            <person name="Dupont S."/>
            <person name="Shao Z."/>
            <person name="Jebbar M."/>
            <person name="Alain K."/>
        </authorList>
    </citation>
    <scope>NUCLEOTIDE SEQUENCE [LARGE SCALE GENOMIC DNA]</scope>
    <source>
        <strain evidence="4 5">S606</strain>
    </source>
</reference>
<organism evidence="4 5">
    <name type="scientific">Thermodesulfatator autotrophicus</name>
    <dbReference type="NCBI Taxonomy" id="1795632"/>
    <lineage>
        <taxon>Bacteria</taxon>
        <taxon>Pseudomonadati</taxon>
        <taxon>Thermodesulfobacteriota</taxon>
        <taxon>Thermodesulfobacteria</taxon>
        <taxon>Thermodesulfobacteriales</taxon>
        <taxon>Thermodesulfatatoraceae</taxon>
        <taxon>Thermodesulfatator</taxon>
    </lineage>
</organism>
<accession>A0A177E7B6</accession>
<evidence type="ECO:0000313" key="4">
    <source>
        <dbReference type="EMBL" id="OAG27330.1"/>
    </source>
</evidence>
<protein>
    <recommendedName>
        <fullName evidence="3">Leucine-binding protein domain-containing protein</fullName>
    </recommendedName>
</protein>
<dbReference type="InterPro" id="IPR051010">
    <property type="entry name" value="BCAA_transport"/>
</dbReference>
<evidence type="ECO:0000256" key="1">
    <source>
        <dbReference type="ARBA" id="ARBA00010062"/>
    </source>
</evidence>
<sequence length="377" mass="43114">MQNLVKNKIQIAIFLLLFFFLSQSFVWAAIKVGVVLPLSGKHYILGQQLKYWLEELNYNLVRQNIYLDLIFLDSKGKPSHIKKVVEQAVWEKVDVIIGPVVPGCAEPLVREARLYGIPVIVTSGEINPIKYLRTPPGPVFRTGISTRVAVKALYRCLKKRGVQKIGLLLTRDPLGREGEKWLYAYATEYALKIAKKRYFGLYDTDITPHLEDMLDCEAIICWAPPESSLRVAKNIRRSSYALPVYFSHMLADGYFIRTNFFILPFVGPGFFYQGKNFPGDKTLLNIWLVYKKQYNLADNIYFAAYTDALIFLKESIRKGGYRNWVKAMEKLGLVKGLTGIYFLSPDDHYGLLPASLGVFQYNGFNFGAICRPQRSIF</sequence>
<dbReference type="Pfam" id="PF13458">
    <property type="entry name" value="Peripla_BP_6"/>
    <property type="match status" value="1"/>
</dbReference>
<name>A0A177E7B6_9BACT</name>
<dbReference type="PANTHER" id="PTHR30483:SF38">
    <property type="entry name" value="BLR7848 PROTEIN"/>
    <property type="match status" value="1"/>
</dbReference>
<dbReference type="STRING" id="1795632.TH606_07610"/>
<evidence type="ECO:0000256" key="2">
    <source>
        <dbReference type="ARBA" id="ARBA00022729"/>
    </source>
</evidence>
<comment type="similarity">
    <text evidence="1">Belongs to the leucine-binding protein family.</text>
</comment>
<keyword evidence="5" id="KW-1185">Reference proteome</keyword>
<dbReference type="RefSeq" id="WP_068542567.1">
    <property type="nucleotide sequence ID" value="NZ_LSFI01000033.1"/>
</dbReference>
<dbReference type="InterPro" id="IPR028082">
    <property type="entry name" value="Peripla_BP_I"/>
</dbReference>
<evidence type="ECO:0000313" key="5">
    <source>
        <dbReference type="Proteomes" id="UP000076964"/>
    </source>
</evidence>
<dbReference type="SUPFAM" id="SSF53822">
    <property type="entry name" value="Periplasmic binding protein-like I"/>
    <property type="match status" value="1"/>
</dbReference>
<proteinExistence type="inferred from homology"/>
<gene>
    <name evidence="4" type="ORF">TH606_07610</name>
</gene>
<dbReference type="InterPro" id="IPR028081">
    <property type="entry name" value="Leu-bd"/>
</dbReference>
<comment type="caution">
    <text evidence="4">The sequence shown here is derived from an EMBL/GenBank/DDBJ whole genome shotgun (WGS) entry which is preliminary data.</text>
</comment>
<dbReference type="AlphaFoldDB" id="A0A177E7B6"/>
<dbReference type="OrthoDB" id="9770514at2"/>
<keyword evidence="2" id="KW-0732">Signal</keyword>
<dbReference type="Gene3D" id="3.40.50.2300">
    <property type="match status" value="2"/>
</dbReference>
<feature type="domain" description="Leucine-binding protein" evidence="3">
    <location>
        <begin position="30"/>
        <end position="348"/>
    </location>
</feature>
<dbReference type="Proteomes" id="UP000076964">
    <property type="component" value="Unassembled WGS sequence"/>
</dbReference>